<accession>A0AAD9G9W8</accession>
<evidence type="ECO:0000256" key="2">
    <source>
        <dbReference type="SAM" id="SignalP"/>
    </source>
</evidence>
<proteinExistence type="predicted"/>
<feature type="compositionally biased region" description="Polar residues" evidence="1">
    <location>
        <begin position="79"/>
        <end position="91"/>
    </location>
</feature>
<reference evidence="3" key="1">
    <citation type="submission" date="2023-08" db="EMBL/GenBank/DDBJ databases">
        <title>Reference Genome Resource for the Citrus Pathogen Phytophthora citrophthora.</title>
        <authorList>
            <person name="Moller H."/>
            <person name="Coetzee B."/>
            <person name="Rose L.J."/>
            <person name="Van Niekerk J.M."/>
        </authorList>
    </citation>
    <scope>NUCLEOTIDE SEQUENCE</scope>
    <source>
        <strain evidence="3">STE-U-9442</strain>
    </source>
</reference>
<dbReference type="AlphaFoldDB" id="A0AAD9G9W8"/>
<keyword evidence="2" id="KW-0732">Signal</keyword>
<feature type="chain" id="PRO_5042239287" evidence="2">
    <location>
        <begin position="31"/>
        <end position="637"/>
    </location>
</feature>
<feature type="region of interest" description="Disordered" evidence="1">
    <location>
        <begin position="73"/>
        <end position="95"/>
    </location>
</feature>
<dbReference type="EMBL" id="JASMQC010000025">
    <property type="protein sequence ID" value="KAK1934480.1"/>
    <property type="molecule type" value="Genomic_DNA"/>
</dbReference>
<name>A0AAD9G9W8_9STRA</name>
<dbReference type="SUPFAM" id="SSF50978">
    <property type="entry name" value="WD40 repeat-like"/>
    <property type="match status" value="1"/>
</dbReference>
<evidence type="ECO:0000313" key="3">
    <source>
        <dbReference type="EMBL" id="KAK1934480.1"/>
    </source>
</evidence>
<gene>
    <name evidence="3" type="ORF">P3T76_011089</name>
</gene>
<dbReference type="Proteomes" id="UP001259832">
    <property type="component" value="Unassembled WGS sequence"/>
</dbReference>
<evidence type="ECO:0000256" key="1">
    <source>
        <dbReference type="SAM" id="MobiDB-lite"/>
    </source>
</evidence>
<keyword evidence="4" id="KW-1185">Reference proteome</keyword>
<sequence length="637" mass="70946">MNLRDLTILLLYVHFLQIFTLQSISTATQSVDVPSHVLEAEISVTKEQLKLYQLKAELLRNAIKRIQSQLHSNSLSNSTESTPASPTTQQRSRYRESPQIFSDWFELHGMFKQPNAVRALTQLISFRPNASPSGRKQQLVARRKMDDDLPLQFLLVLDQVSTVMSLFHLTTHELMWQHSLDLDSTAKTKAVQVADMFFVSDRSAHLAILLMSGDLALFKIRLWHNRRIISGDLRRVKPLKDMEEKYLKCPLGQNSLNALDVSQPPWLQYSKASLTSPAAGKYLHVDVERVFRTTLNREWEYVRGKVVMVSLHYRVLVVATDSSGGHISVFHVDNGSFIRDVNTQSASRDDNIVHLEPIQNSRGLVALATRSRVLFVDTSVSQLVPVVCEAPGQHTFTSLATDLLRPTVFYVGTSTGRALVYKLHNFGSWRKRSDTSESRSPVMCALVDQLVPRRPAPAFSHSMSAVVQTLPGFLVLGAGSRLALYQLSGSSEDVHPTYLSERSLLDSFNPDVNPMILGVSSSKDLIVHSVAFAAVVGDANGSLRVDIYESRIPPPGTNLDLSWIRVPAMMICALAAMFWQQRGRVAGGRGRFSETELAGLLSGREGRTLGMNTMKRSGVSSNRRATSGFKTVYDGKL</sequence>
<protein>
    <submittedName>
        <fullName evidence="3">Uncharacterized protein</fullName>
    </submittedName>
</protein>
<dbReference type="InterPro" id="IPR036322">
    <property type="entry name" value="WD40_repeat_dom_sf"/>
</dbReference>
<evidence type="ECO:0000313" key="4">
    <source>
        <dbReference type="Proteomes" id="UP001259832"/>
    </source>
</evidence>
<comment type="caution">
    <text evidence="3">The sequence shown here is derived from an EMBL/GenBank/DDBJ whole genome shotgun (WGS) entry which is preliminary data.</text>
</comment>
<feature type="signal peptide" evidence="2">
    <location>
        <begin position="1"/>
        <end position="30"/>
    </location>
</feature>
<organism evidence="3 4">
    <name type="scientific">Phytophthora citrophthora</name>
    <dbReference type="NCBI Taxonomy" id="4793"/>
    <lineage>
        <taxon>Eukaryota</taxon>
        <taxon>Sar</taxon>
        <taxon>Stramenopiles</taxon>
        <taxon>Oomycota</taxon>
        <taxon>Peronosporomycetes</taxon>
        <taxon>Peronosporales</taxon>
        <taxon>Peronosporaceae</taxon>
        <taxon>Phytophthora</taxon>
    </lineage>
</organism>